<evidence type="ECO:0008006" key="12">
    <source>
        <dbReference type="Google" id="ProtNLM"/>
    </source>
</evidence>
<evidence type="ECO:0000259" key="8">
    <source>
        <dbReference type="PROSITE" id="PS51194"/>
    </source>
</evidence>
<dbReference type="InterPro" id="IPR044742">
    <property type="entry name" value="DEAD/DEAH_RhlB"/>
</dbReference>
<dbReference type="InterPro" id="IPR027417">
    <property type="entry name" value="P-loop_NTPase"/>
</dbReference>
<evidence type="ECO:0000313" key="10">
    <source>
        <dbReference type="EMBL" id="WVZ22799.1"/>
    </source>
</evidence>
<dbReference type="GO" id="GO:0003676">
    <property type="term" value="F:nucleic acid binding"/>
    <property type="evidence" value="ECO:0007669"/>
    <property type="project" value="InterPro"/>
</dbReference>
<protein>
    <recommendedName>
        <fullName evidence="12">DEAD-box ATP-dependent RNA helicase 22</fullName>
    </recommendedName>
</protein>
<feature type="compositionally biased region" description="Acidic residues" evidence="6">
    <location>
        <begin position="293"/>
        <end position="310"/>
    </location>
</feature>
<dbReference type="InterPro" id="IPR011545">
    <property type="entry name" value="DEAD/DEAH_box_helicase_dom"/>
</dbReference>
<feature type="domain" description="Helicase C-terminal" evidence="8">
    <location>
        <begin position="447"/>
        <end position="654"/>
    </location>
</feature>
<reference evidence="10 11" key="1">
    <citation type="journal article" date="2023" name="Life. Sci Alliance">
        <title>Evolutionary insights into 3D genome organization and epigenetic landscape of Vigna mungo.</title>
        <authorList>
            <person name="Junaid A."/>
            <person name="Singh B."/>
            <person name="Bhatia S."/>
        </authorList>
    </citation>
    <scope>NUCLEOTIDE SEQUENCE [LARGE SCALE GENOMIC DNA]</scope>
    <source>
        <strain evidence="10">Urdbean</strain>
    </source>
</reference>
<keyword evidence="1" id="KW-0547">Nucleotide-binding</keyword>
<dbReference type="Pfam" id="PF00271">
    <property type="entry name" value="Helicase_C"/>
    <property type="match status" value="1"/>
</dbReference>
<evidence type="ECO:0000256" key="3">
    <source>
        <dbReference type="ARBA" id="ARBA00022806"/>
    </source>
</evidence>
<evidence type="ECO:0000256" key="5">
    <source>
        <dbReference type="PROSITE-ProRule" id="PRU00552"/>
    </source>
</evidence>
<dbReference type="SMART" id="SM00490">
    <property type="entry name" value="HELICc"/>
    <property type="match status" value="1"/>
</dbReference>
<organism evidence="10 11">
    <name type="scientific">Vigna mungo</name>
    <name type="common">Black gram</name>
    <name type="synonym">Phaseolus mungo</name>
    <dbReference type="NCBI Taxonomy" id="3915"/>
    <lineage>
        <taxon>Eukaryota</taxon>
        <taxon>Viridiplantae</taxon>
        <taxon>Streptophyta</taxon>
        <taxon>Embryophyta</taxon>
        <taxon>Tracheophyta</taxon>
        <taxon>Spermatophyta</taxon>
        <taxon>Magnoliopsida</taxon>
        <taxon>eudicotyledons</taxon>
        <taxon>Gunneridae</taxon>
        <taxon>Pentapetalae</taxon>
        <taxon>rosids</taxon>
        <taxon>fabids</taxon>
        <taxon>Fabales</taxon>
        <taxon>Fabaceae</taxon>
        <taxon>Papilionoideae</taxon>
        <taxon>50 kb inversion clade</taxon>
        <taxon>NPAAA clade</taxon>
        <taxon>indigoferoid/millettioid clade</taxon>
        <taxon>Phaseoleae</taxon>
        <taxon>Vigna</taxon>
    </lineage>
</organism>
<sequence>MIVTRSAVMLHLQNPPIRYQFFSHFFKPTFPSIFKSRPFSLTTPRPTHAIPFVNAVASPSSSQASNGRDTFFAEENVSWTSLGLSDTISRALSDIGLNRPSLVQASSVPSVMSGKDVVIAAETGSGKTYSYLVPLIDKLRDAQEHSLHAISDQEVTPTQKVLLILCPNVQLCEQVVKMASSLRRDDDEAIVSVAAICGRQGWPIREPDVIVTTPAALLNYVDLDRTRRMQFMRGVKYVVFDEADMLLCGSFQNKVIRLINLLRFDEKVLSRSKKSVAEFSTKDESSLSSEAAFEGEEELQTEATLEEDDTDKEDDIVDINNEDTSVKQRDWRRVRKTYERSKQYVFVAATLPVNGKKTAGGILKHMFPDAEWICGNYLHCHNPRFLYFCVIINHGISFFDIVTQLLLVKQKMIKCLNDDSVDSELELRKLECMRLEQKWIEVTVDTQVDELIKAVNHSFRSEDLVNAGGIHRTMVFANTVEAVEAVAKILLRSGIECSRYHKNCTLEERAQTLVDFHDKGGVLVCTDAAARGVDIPNVLHVIQLFVVWVVSRLCSMSQLQNEECCDASMAVLVGTSQKVSTQSDQGGSGAEFWWEADFATSAVDFLHRVGRTARAGQIGLVTSMYTESNRELVDAVRWAEKRGSHLMLVMYDAGVN</sequence>
<dbReference type="GO" id="GO:0016787">
    <property type="term" value="F:hydrolase activity"/>
    <property type="evidence" value="ECO:0007669"/>
    <property type="project" value="UniProtKB-KW"/>
</dbReference>
<proteinExistence type="predicted"/>
<dbReference type="PROSITE" id="PS51192">
    <property type="entry name" value="HELICASE_ATP_BIND_1"/>
    <property type="match status" value="1"/>
</dbReference>
<evidence type="ECO:0000256" key="1">
    <source>
        <dbReference type="ARBA" id="ARBA00022741"/>
    </source>
</evidence>
<accession>A0AAQ3P7N5</accession>
<dbReference type="InterPro" id="IPR001650">
    <property type="entry name" value="Helicase_C-like"/>
</dbReference>
<feature type="domain" description="DEAD-box RNA helicase Q" evidence="9">
    <location>
        <begin position="77"/>
        <end position="105"/>
    </location>
</feature>
<dbReference type="EMBL" id="CP144700">
    <property type="protein sequence ID" value="WVZ22799.1"/>
    <property type="molecule type" value="Genomic_DNA"/>
</dbReference>
<keyword evidence="11" id="KW-1185">Reference proteome</keyword>
<keyword evidence="3" id="KW-0347">Helicase</keyword>
<evidence type="ECO:0000313" key="11">
    <source>
        <dbReference type="Proteomes" id="UP001374535"/>
    </source>
</evidence>
<dbReference type="PANTHER" id="PTHR47960">
    <property type="entry name" value="DEAD-BOX ATP-DEPENDENT RNA HELICASE 50"/>
    <property type="match status" value="1"/>
</dbReference>
<dbReference type="SUPFAM" id="SSF52540">
    <property type="entry name" value="P-loop containing nucleoside triphosphate hydrolases"/>
    <property type="match status" value="1"/>
</dbReference>
<dbReference type="Gene3D" id="3.40.50.300">
    <property type="entry name" value="P-loop containing nucleotide triphosphate hydrolases"/>
    <property type="match status" value="2"/>
</dbReference>
<dbReference type="GO" id="GO:0005524">
    <property type="term" value="F:ATP binding"/>
    <property type="evidence" value="ECO:0007669"/>
    <property type="project" value="UniProtKB-KW"/>
</dbReference>
<dbReference type="InterPro" id="IPR014001">
    <property type="entry name" value="Helicase_ATP-bd"/>
</dbReference>
<dbReference type="GO" id="GO:0003724">
    <property type="term" value="F:RNA helicase activity"/>
    <property type="evidence" value="ECO:0007669"/>
    <property type="project" value="InterPro"/>
</dbReference>
<evidence type="ECO:0000256" key="2">
    <source>
        <dbReference type="ARBA" id="ARBA00022801"/>
    </source>
</evidence>
<dbReference type="Pfam" id="PF00270">
    <property type="entry name" value="DEAD"/>
    <property type="match status" value="1"/>
</dbReference>
<feature type="domain" description="Helicase ATP-binding" evidence="7">
    <location>
        <begin position="108"/>
        <end position="369"/>
    </location>
</feature>
<evidence type="ECO:0000256" key="6">
    <source>
        <dbReference type="SAM" id="MobiDB-lite"/>
    </source>
</evidence>
<evidence type="ECO:0000259" key="7">
    <source>
        <dbReference type="PROSITE" id="PS51192"/>
    </source>
</evidence>
<keyword evidence="4" id="KW-0067">ATP-binding</keyword>
<dbReference type="InterPro" id="IPR014014">
    <property type="entry name" value="RNA_helicase_DEAD_Q_motif"/>
</dbReference>
<feature type="short sequence motif" description="Q motif" evidence="5">
    <location>
        <begin position="77"/>
        <end position="105"/>
    </location>
</feature>
<evidence type="ECO:0000259" key="9">
    <source>
        <dbReference type="PROSITE" id="PS51195"/>
    </source>
</evidence>
<feature type="region of interest" description="Disordered" evidence="6">
    <location>
        <begin position="287"/>
        <end position="310"/>
    </location>
</feature>
<dbReference type="SMART" id="SM00487">
    <property type="entry name" value="DEXDc"/>
    <property type="match status" value="1"/>
</dbReference>
<dbReference type="Proteomes" id="UP001374535">
    <property type="component" value="Chromosome 1"/>
</dbReference>
<name>A0AAQ3P7N5_VIGMU</name>
<dbReference type="CDD" id="cd18787">
    <property type="entry name" value="SF2_C_DEAD"/>
    <property type="match status" value="1"/>
</dbReference>
<dbReference type="CDD" id="cd00268">
    <property type="entry name" value="DEADc"/>
    <property type="match status" value="1"/>
</dbReference>
<dbReference type="PROSITE" id="PS51194">
    <property type="entry name" value="HELICASE_CTER"/>
    <property type="match status" value="1"/>
</dbReference>
<evidence type="ECO:0000256" key="4">
    <source>
        <dbReference type="ARBA" id="ARBA00022840"/>
    </source>
</evidence>
<keyword evidence="2" id="KW-0378">Hydrolase</keyword>
<dbReference type="PROSITE" id="PS51195">
    <property type="entry name" value="Q_MOTIF"/>
    <property type="match status" value="1"/>
</dbReference>
<gene>
    <name evidence="10" type="ORF">V8G54_001343</name>
</gene>
<dbReference type="AlphaFoldDB" id="A0AAQ3P7N5"/>